<dbReference type="InterPro" id="IPR001352">
    <property type="entry name" value="RNase_HII/HIII"/>
</dbReference>
<dbReference type="InterPro" id="IPR022898">
    <property type="entry name" value="RNase_HII"/>
</dbReference>
<protein>
    <recommendedName>
        <fullName evidence="7 14">Ribonuclease HII</fullName>
        <shortName evidence="14">RNase HII</shortName>
        <ecNumber evidence="6 14">3.1.26.4</ecNumber>
    </recommendedName>
</protein>
<dbReference type="Gene3D" id="3.30.420.10">
    <property type="entry name" value="Ribonuclease H-like superfamily/Ribonuclease H"/>
    <property type="match status" value="1"/>
</dbReference>
<comment type="cofactor">
    <cofactor evidence="14 15">
        <name>Mn(2+)</name>
        <dbReference type="ChEBI" id="CHEBI:29035"/>
    </cofactor>
    <cofactor evidence="14 15">
        <name>Mg(2+)</name>
        <dbReference type="ChEBI" id="CHEBI:18420"/>
    </cofactor>
    <text evidence="14 15">Manganese or magnesium. Binds 1 divalent metal ion per monomer in the absence of substrate. May bind a second metal ion after substrate binding.</text>
</comment>
<feature type="binding site" evidence="14 15">
    <location>
        <position position="170"/>
    </location>
    <ligand>
        <name>a divalent metal cation</name>
        <dbReference type="ChEBI" id="CHEBI:60240"/>
    </ligand>
</feature>
<evidence type="ECO:0000256" key="13">
    <source>
        <dbReference type="ARBA" id="ARBA00023211"/>
    </source>
</evidence>
<keyword evidence="12 14" id="KW-0378">Hydrolase</keyword>
<proteinExistence type="inferred from homology"/>
<comment type="similarity">
    <text evidence="5 14 16">Belongs to the RNase HII family.</text>
</comment>
<dbReference type="FunFam" id="3.30.420.10:FF:000006">
    <property type="entry name" value="Ribonuclease HII"/>
    <property type="match status" value="1"/>
</dbReference>
<keyword evidence="10 14" id="KW-0479">Metal-binding</keyword>
<dbReference type="CDD" id="cd07182">
    <property type="entry name" value="RNase_HII_bacteria_HII_like"/>
    <property type="match status" value="1"/>
</dbReference>
<dbReference type="SUPFAM" id="SSF53098">
    <property type="entry name" value="Ribonuclease H-like"/>
    <property type="match status" value="1"/>
</dbReference>
<dbReference type="InterPro" id="IPR036397">
    <property type="entry name" value="RNaseH_sf"/>
</dbReference>
<comment type="caution">
    <text evidence="18">The sequence shown here is derived from an EMBL/GenBank/DDBJ whole genome shotgun (WGS) entry which is preliminary data.</text>
</comment>
<feature type="binding site" evidence="14 15">
    <location>
        <position position="79"/>
    </location>
    <ligand>
        <name>a divalent metal cation</name>
        <dbReference type="ChEBI" id="CHEBI:60240"/>
    </ligand>
</feature>
<dbReference type="GO" id="GO:0043137">
    <property type="term" value="P:DNA replication, removal of RNA primer"/>
    <property type="evidence" value="ECO:0007669"/>
    <property type="project" value="TreeGrafter"/>
</dbReference>
<keyword evidence="8 14" id="KW-0963">Cytoplasm</keyword>
<keyword evidence="11 14" id="KW-0255">Endonuclease</keyword>
<evidence type="ECO:0000256" key="7">
    <source>
        <dbReference type="ARBA" id="ARBA00019179"/>
    </source>
</evidence>
<dbReference type="RefSeq" id="WP_110936382.1">
    <property type="nucleotide sequence ID" value="NZ_KZ614146.1"/>
</dbReference>
<accession>A0A3A9K9V3</accession>
<dbReference type="GO" id="GO:0005737">
    <property type="term" value="C:cytoplasm"/>
    <property type="evidence" value="ECO:0007669"/>
    <property type="project" value="UniProtKB-SubCell"/>
</dbReference>
<evidence type="ECO:0000256" key="1">
    <source>
        <dbReference type="ARBA" id="ARBA00000077"/>
    </source>
</evidence>
<organism evidence="18 19">
    <name type="scientific">Salipaludibacillus neizhouensis</name>
    <dbReference type="NCBI Taxonomy" id="885475"/>
    <lineage>
        <taxon>Bacteria</taxon>
        <taxon>Bacillati</taxon>
        <taxon>Bacillota</taxon>
        <taxon>Bacilli</taxon>
        <taxon>Bacillales</taxon>
        <taxon>Bacillaceae</taxon>
    </lineage>
</organism>
<feature type="binding site" evidence="14 15">
    <location>
        <position position="78"/>
    </location>
    <ligand>
        <name>a divalent metal cation</name>
        <dbReference type="ChEBI" id="CHEBI:60240"/>
    </ligand>
</feature>
<evidence type="ECO:0000313" key="19">
    <source>
        <dbReference type="Proteomes" id="UP000281498"/>
    </source>
</evidence>
<comment type="function">
    <text evidence="3 14 16">Endonuclease that specifically degrades the RNA of RNA-DNA hybrids.</text>
</comment>
<dbReference type="GO" id="GO:0003723">
    <property type="term" value="F:RNA binding"/>
    <property type="evidence" value="ECO:0007669"/>
    <property type="project" value="UniProtKB-UniRule"/>
</dbReference>
<dbReference type="NCBIfam" id="NF000594">
    <property type="entry name" value="PRK00015.1-1"/>
    <property type="match status" value="1"/>
</dbReference>
<comment type="catalytic activity">
    <reaction evidence="1 14 15 16">
        <text>Endonucleolytic cleavage to 5'-phosphomonoester.</text>
        <dbReference type="EC" id="3.1.26.4"/>
    </reaction>
</comment>
<name>A0A3A9K9V3_9BACI</name>
<reference evidence="18 19" key="1">
    <citation type="submission" date="2017-10" db="EMBL/GenBank/DDBJ databases">
        <title>Bacillus sp. nov., a halophilic bacterium isolated from a Keqin Lake.</title>
        <authorList>
            <person name="Wang H."/>
        </authorList>
    </citation>
    <scope>NUCLEOTIDE SEQUENCE [LARGE SCALE GENOMIC DNA]</scope>
    <source>
        <strain evidence="18 19">KCTC 13187</strain>
    </source>
</reference>
<comment type="subcellular location">
    <subcellularLocation>
        <location evidence="4 14">Cytoplasm</location>
    </subcellularLocation>
</comment>
<evidence type="ECO:0000256" key="11">
    <source>
        <dbReference type="ARBA" id="ARBA00022759"/>
    </source>
</evidence>
<evidence type="ECO:0000256" key="6">
    <source>
        <dbReference type="ARBA" id="ARBA00012180"/>
    </source>
</evidence>
<evidence type="ECO:0000256" key="15">
    <source>
        <dbReference type="PROSITE-ProRule" id="PRU01319"/>
    </source>
</evidence>
<dbReference type="PROSITE" id="PS51975">
    <property type="entry name" value="RNASE_H_2"/>
    <property type="match status" value="1"/>
</dbReference>
<evidence type="ECO:0000313" key="18">
    <source>
        <dbReference type="EMBL" id="RKL68979.1"/>
    </source>
</evidence>
<dbReference type="GO" id="GO:0030145">
    <property type="term" value="F:manganese ion binding"/>
    <property type="evidence" value="ECO:0007669"/>
    <property type="project" value="UniProtKB-UniRule"/>
</dbReference>
<evidence type="ECO:0000256" key="3">
    <source>
        <dbReference type="ARBA" id="ARBA00004065"/>
    </source>
</evidence>
<evidence type="ECO:0000256" key="10">
    <source>
        <dbReference type="ARBA" id="ARBA00022723"/>
    </source>
</evidence>
<evidence type="ECO:0000259" key="17">
    <source>
        <dbReference type="PROSITE" id="PS51975"/>
    </source>
</evidence>
<dbReference type="EMBL" id="PDOE01000001">
    <property type="protein sequence ID" value="RKL68979.1"/>
    <property type="molecule type" value="Genomic_DNA"/>
</dbReference>
<keyword evidence="19" id="KW-1185">Reference proteome</keyword>
<dbReference type="InterPro" id="IPR024567">
    <property type="entry name" value="RNase_HII/HIII_dom"/>
</dbReference>
<dbReference type="PANTHER" id="PTHR10954">
    <property type="entry name" value="RIBONUCLEASE H2 SUBUNIT A"/>
    <property type="match status" value="1"/>
</dbReference>
<dbReference type="InterPro" id="IPR012337">
    <property type="entry name" value="RNaseH-like_sf"/>
</dbReference>
<keyword evidence="13 14" id="KW-0464">Manganese</keyword>
<evidence type="ECO:0000256" key="12">
    <source>
        <dbReference type="ARBA" id="ARBA00022801"/>
    </source>
</evidence>
<dbReference type="GO" id="GO:0004523">
    <property type="term" value="F:RNA-DNA hybrid ribonuclease activity"/>
    <property type="evidence" value="ECO:0007669"/>
    <property type="project" value="UniProtKB-UniRule"/>
</dbReference>
<dbReference type="OrthoDB" id="9803420at2"/>
<dbReference type="Pfam" id="PF01351">
    <property type="entry name" value="RNase_HII"/>
    <property type="match status" value="1"/>
</dbReference>
<dbReference type="GO" id="GO:0006298">
    <property type="term" value="P:mismatch repair"/>
    <property type="evidence" value="ECO:0007669"/>
    <property type="project" value="TreeGrafter"/>
</dbReference>
<evidence type="ECO:0000256" key="5">
    <source>
        <dbReference type="ARBA" id="ARBA00007383"/>
    </source>
</evidence>
<evidence type="ECO:0000256" key="2">
    <source>
        <dbReference type="ARBA" id="ARBA00001946"/>
    </source>
</evidence>
<dbReference type="HAMAP" id="MF_00052_B">
    <property type="entry name" value="RNase_HII_B"/>
    <property type="match status" value="1"/>
</dbReference>
<feature type="domain" description="RNase H type-2" evidence="17">
    <location>
        <begin position="72"/>
        <end position="259"/>
    </location>
</feature>
<evidence type="ECO:0000256" key="16">
    <source>
        <dbReference type="RuleBase" id="RU003515"/>
    </source>
</evidence>
<keyword evidence="9 14" id="KW-0540">Nuclease</keyword>
<dbReference type="GO" id="GO:0032299">
    <property type="term" value="C:ribonuclease H2 complex"/>
    <property type="evidence" value="ECO:0007669"/>
    <property type="project" value="TreeGrafter"/>
</dbReference>
<dbReference type="EC" id="3.1.26.4" evidence="6 14"/>
<dbReference type="Proteomes" id="UP000281498">
    <property type="component" value="Unassembled WGS sequence"/>
</dbReference>
<dbReference type="PANTHER" id="PTHR10954:SF18">
    <property type="entry name" value="RIBONUCLEASE HII"/>
    <property type="match status" value="1"/>
</dbReference>
<evidence type="ECO:0000256" key="9">
    <source>
        <dbReference type="ARBA" id="ARBA00022722"/>
    </source>
</evidence>
<comment type="cofactor">
    <cofactor evidence="2">
        <name>Mg(2+)</name>
        <dbReference type="ChEBI" id="CHEBI:18420"/>
    </cofactor>
</comment>
<dbReference type="AlphaFoldDB" id="A0A3A9K9V3"/>
<dbReference type="NCBIfam" id="NF000595">
    <property type="entry name" value="PRK00015.1-3"/>
    <property type="match status" value="1"/>
</dbReference>
<evidence type="ECO:0000256" key="8">
    <source>
        <dbReference type="ARBA" id="ARBA00022490"/>
    </source>
</evidence>
<gene>
    <name evidence="14" type="primary">rnhB</name>
    <name evidence="18" type="ORF">CR203_02770</name>
</gene>
<sequence>MTKKTIIEVKNILENLDTEEVSILKELSEDDRKGVQKLITSWKKKQNEKEQLRTQFYDMMYYEKQAYKQGSNFIAGIDEVGRGPLAGPVVAACVILPKDFYLPGLTDSKKLSKAKREEFYEEILRYAIAVEVGEASSKEIDRFNIYQSSKHAMMRALEKLSQKPDYLLVDAMKLPTSIPQLDLIKGDSRSISIAASSVVAKVTRDRYMEDLHKKYPNYHFNRHMGYGTKVHLEALETYGVMDEHRTSFAPIKQVIDSGS</sequence>
<evidence type="ECO:0000256" key="14">
    <source>
        <dbReference type="HAMAP-Rule" id="MF_00052"/>
    </source>
</evidence>
<evidence type="ECO:0000256" key="4">
    <source>
        <dbReference type="ARBA" id="ARBA00004496"/>
    </source>
</evidence>